<evidence type="ECO:0000256" key="4">
    <source>
        <dbReference type="ARBA" id="ARBA00022729"/>
    </source>
</evidence>
<keyword evidence="6" id="KW-0472">Membrane</keyword>
<keyword evidence="3" id="KW-0812">Transmembrane</keyword>
<evidence type="ECO:0000256" key="2">
    <source>
        <dbReference type="ARBA" id="ARBA00022536"/>
    </source>
</evidence>
<dbReference type="Proteomes" id="UP000002279">
    <property type="component" value="Chromosome 5"/>
</dbReference>
<evidence type="ECO:0000256" key="6">
    <source>
        <dbReference type="ARBA" id="ARBA00023136"/>
    </source>
</evidence>
<dbReference type="Bgee" id="ENSOANG00000020160">
    <property type="expression patterns" value="Expressed in testis"/>
</dbReference>
<evidence type="ECO:0000313" key="13">
    <source>
        <dbReference type="Ensembl" id="ENSOANP00000048148.1"/>
    </source>
</evidence>
<dbReference type="SUPFAM" id="SSF55486">
    <property type="entry name" value="Metalloproteases ('zincins'), catalytic domain"/>
    <property type="match status" value="1"/>
</dbReference>
<feature type="disulfide bond" evidence="9">
    <location>
        <begin position="384"/>
        <end position="389"/>
    </location>
</feature>
<dbReference type="PROSITE" id="PS00427">
    <property type="entry name" value="DISINTEGRIN_1"/>
    <property type="match status" value="1"/>
</dbReference>
<dbReference type="GO" id="GO:0005886">
    <property type="term" value="C:plasma membrane"/>
    <property type="evidence" value="ECO:0000318"/>
    <property type="project" value="GO_Central"/>
</dbReference>
<dbReference type="PROSITE" id="PS50215">
    <property type="entry name" value="ADAM_MEPRO"/>
    <property type="match status" value="1"/>
</dbReference>
<keyword evidence="14" id="KW-1185">Reference proteome</keyword>
<evidence type="ECO:0000256" key="7">
    <source>
        <dbReference type="ARBA" id="ARBA00023157"/>
    </source>
</evidence>
<dbReference type="GeneTree" id="ENSGT00940000161015"/>
<dbReference type="GO" id="GO:0008584">
    <property type="term" value="P:male gonad development"/>
    <property type="evidence" value="ECO:0000318"/>
    <property type="project" value="GO_Central"/>
</dbReference>
<accession>A0A6I8P5E3</accession>
<reference evidence="13" key="2">
    <citation type="submission" date="2025-08" db="UniProtKB">
        <authorList>
            <consortium name="Ensembl"/>
        </authorList>
    </citation>
    <scope>IDENTIFICATION</scope>
    <source>
        <strain evidence="13">Glennie</strain>
    </source>
</reference>
<keyword evidence="4" id="KW-0732">Signal</keyword>
<evidence type="ECO:0000256" key="10">
    <source>
        <dbReference type="SAM" id="MobiDB-lite"/>
    </source>
</evidence>
<dbReference type="InParanoid" id="A0A6I8P5E3"/>
<feature type="domain" description="Peptidase M12B" evidence="12">
    <location>
        <begin position="231"/>
        <end position="428"/>
    </location>
</feature>
<dbReference type="AlphaFoldDB" id="A0A6I8P5E3"/>
<keyword evidence="2" id="KW-0245">EGF-like domain</keyword>
<keyword evidence="5" id="KW-1133">Transmembrane helix</keyword>
<dbReference type="InterPro" id="IPR024079">
    <property type="entry name" value="MetalloPept_cat_dom_sf"/>
</dbReference>
<dbReference type="Gene3D" id="4.10.70.10">
    <property type="entry name" value="Disintegrin domain"/>
    <property type="match status" value="1"/>
</dbReference>
<evidence type="ECO:0000313" key="14">
    <source>
        <dbReference type="Proteomes" id="UP000002279"/>
    </source>
</evidence>
<protein>
    <submittedName>
        <fullName evidence="13">Uncharacterized protein</fullName>
    </submittedName>
</protein>
<gene>
    <name evidence="13" type="primary">LOC100680785</name>
</gene>
<dbReference type="PANTHER" id="PTHR11905">
    <property type="entry name" value="ADAM A DISINTEGRIN AND METALLOPROTEASE DOMAIN"/>
    <property type="match status" value="1"/>
</dbReference>
<dbReference type="GO" id="GO:0007155">
    <property type="term" value="P:cell adhesion"/>
    <property type="evidence" value="ECO:0000318"/>
    <property type="project" value="GO_Central"/>
</dbReference>
<dbReference type="InterPro" id="IPR002870">
    <property type="entry name" value="Peptidase_M12B_N"/>
</dbReference>
<dbReference type="InterPro" id="IPR006586">
    <property type="entry name" value="ADAM_Cys-rich"/>
</dbReference>
<dbReference type="FunFam" id="4.10.70.10:FF:000001">
    <property type="entry name" value="Disintegrin and metalloproteinase domain-containing protein 22"/>
    <property type="match status" value="1"/>
</dbReference>
<dbReference type="InterPro" id="IPR034027">
    <property type="entry name" value="Reprolysin_adamalysin"/>
</dbReference>
<evidence type="ECO:0000259" key="11">
    <source>
        <dbReference type="PROSITE" id="PS50214"/>
    </source>
</evidence>
<dbReference type="InterPro" id="IPR001590">
    <property type="entry name" value="Peptidase_M12B"/>
</dbReference>
<dbReference type="OMA" id="FSTCSIV"/>
<dbReference type="SMART" id="SM00050">
    <property type="entry name" value="DISIN"/>
    <property type="match status" value="1"/>
</dbReference>
<keyword evidence="7 9" id="KW-1015">Disulfide bond</keyword>
<evidence type="ECO:0000256" key="5">
    <source>
        <dbReference type="ARBA" id="ARBA00022989"/>
    </source>
</evidence>
<feature type="compositionally biased region" description="Gly residues" evidence="10">
    <location>
        <begin position="11"/>
        <end position="28"/>
    </location>
</feature>
<name>A0A6I8P5E3_ORNAN</name>
<dbReference type="Pfam" id="PF01421">
    <property type="entry name" value="Reprolysin"/>
    <property type="match status" value="1"/>
</dbReference>
<keyword evidence="8" id="KW-0325">Glycoprotein</keyword>
<dbReference type="Pfam" id="PF01562">
    <property type="entry name" value="Pep_M12B_propep"/>
    <property type="match status" value="1"/>
</dbReference>
<dbReference type="GO" id="GO:0006508">
    <property type="term" value="P:proteolysis"/>
    <property type="evidence" value="ECO:0000318"/>
    <property type="project" value="GO_Central"/>
</dbReference>
<dbReference type="InterPro" id="IPR018358">
    <property type="entry name" value="Disintegrin_CS"/>
</dbReference>
<dbReference type="InterPro" id="IPR001762">
    <property type="entry name" value="Disintegrin_dom"/>
</dbReference>
<dbReference type="GO" id="GO:0004222">
    <property type="term" value="F:metalloendopeptidase activity"/>
    <property type="evidence" value="ECO:0000318"/>
    <property type="project" value="GO_Central"/>
</dbReference>
<dbReference type="PANTHER" id="PTHR11905:SF158">
    <property type="entry name" value="DISINTEGRIN AND METALLOPROTEINASE DOMAIN-CONTAINING PROTEIN 18"/>
    <property type="match status" value="1"/>
</dbReference>
<evidence type="ECO:0000256" key="1">
    <source>
        <dbReference type="ARBA" id="ARBA00004479"/>
    </source>
</evidence>
<comment type="caution">
    <text evidence="9">Lacks conserved residue(s) required for the propagation of feature annotation.</text>
</comment>
<proteinExistence type="predicted"/>
<evidence type="ECO:0000256" key="8">
    <source>
        <dbReference type="ARBA" id="ARBA00023180"/>
    </source>
</evidence>
<reference evidence="13 14" key="1">
    <citation type="journal article" date="2008" name="Nature">
        <title>Genome analysis of the platypus reveals unique signatures of evolution.</title>
        <authorList>
            <person name="Warren W.C."/>
            <person name="Hillier L.W."/>
            <person name="Marshall Graves J.A."/>
            <person name="Birney E."/>
            <person name="Ponting C.P."/>
            <person name="Grutzner F."/>
            <person name="Belov K."/>
            <person name="Miller W."/>
            <person name="Clarke L."/>
            <person name="Chinwalla A.T."/>
            <person name="Yang S.P."/>
            <person name="Heger A."/>
            <person name="Locke D.P."/>
            <person name="Miethke P."/>
            <person name="Waters P.D."/>
            <person name="Veyrunes F."/>
            <person name="Fulton L."/>
            <person name="Fulton B."/>
            <person name="Graves T."/>
            <person name="Wallis J."/>
            <person name="Puente X.S."/>
            <person name="Lopez-Otin C."/>
            <person name="Ordonez G.R."/>
            <person name="Eichler E.E."/>
            <person name="Chen L."/>
            <person name="Cheng Z."/>
            <person name="Deakin J.E."/>
            <person name="Alsop A."/>
            <person name="Thompson K."/>
            <person name="Kirby P."/>
            <person name="Papenfuss A.T."/>
            <person name="Wakefield M.J."/>
            <person name="Olender T."/>
            <person name="Lancet D."/>
            <person name="Huttley G.A."/>
            <person name="Smit A.F."/>
            <person name="Pask A."/>
            <person name="Temple-Smith P."/>
            <person name="Batzer M.A."/>
            <person name="Walker J.A."/>
            <person name="Konkel M.K."/>
            <person name="Harris R.S."/>
            <person name="Whittington C.M."/>
            <person name="Wong E.S."/>
            <person name="Gemmell N.J."/>
            <person name="Buschiazzo E."/>
            <person name="Vargas Jentzsch I.M."/>
            <person name="Merkel A."/>
            <person name="Schmitz J."/>
            <person name="Zemann A."/>
            <person name="Churakov G."/>
            <person name="Kriegs J.O."/>
            <person name="Brosius J."/>
            <person name="Murchison E.P."/>
            <person name="Sachidanandam R."/>
            <person name="Smith C."/>
            <person name="Hannon G.J."/>
            <person name="Tsend-Ayush E."/>
            <person name="McMillan D."/>
            <person name="Attenborough R."/>
            <person name="Rens W."/>
            <person name="Ferguson-Smith M."/>
            <person name="Lefevre C.M."/>
            <person name="Sharp J.A."/>
            <person name="Nicholas K.R."/>
            <person name="Ray D.A."/>
            <person name="Kube M."/>
            <person name="Reinhardt R."/>
            <person name="Pringle T.H."/>
            <person name="Taylor J."/>
            <person name="Jones R.C."/>
            <person name="Nixon B."/>
            <person name="Dacheux J.L."/>
            <person name="Niwa H."/>
            <person name="Sekita Y."/>
            <person name="Huang X."/>
            <person name="Stark A."/>
            <person name="Kheradpour P."/>
            <person name="Kellis M."/>
            <person name="Flicek P."/>
            <person name="Chen Y."/>
            <person name="Webber C."/>
            <person name="Hardison R."/>
            <person name="Nelson J."/>
            <person name="Hallsworth-Pepin K."/>
            <person name="Delehaunty K."/>
            <person name="Markovic C."/>
            <person name="Minx P."/>
            <person name="Feng Y."/>
            <person name="Kremitzki C."/>
            <person name="Mitreva M."/>
            <person name="Glasscock J."/>
            <person name="Wylie T."/>
            <person name="Wohldmann P."/>
            <person name="Thiru P."/>
            <person name="Nhan M.N."/>
            <person name="Pohl C.S."/>
            <person name="Smith S.M."/>
            <person name="Hou S."/>
            <person name="Nefedov M."/>
            <person name="de Jong P.J."/>
            <person name="Renfree M.B."/>
            <person name="Mardis E.R."/>
            <person name="Wilson R.K."/>
        </authorList>
    </citation>
    <scope>NUCLEOTIDE SEQUENCE [LARGE SCALE GENOMIC DNA]</scope>
    <source>
        <strain evidence="13 14">Glennie</strain>
    </source>
</reference>
<dbReference type="FunFam" id="3.40.390.10:FF:000033">
    <property type="entry name" value="A disintegrin and metallopeptidase domain 18"/>
    <property type="match status" value="1"/>
</dbReference>
<evidence type="ECO:0000256" key="9">
    <source>
        <dbReference type="PROSITE-ProRule" id="PRU00276"/>
    </source>
</evidence>
<feature type="region of interest" description="Disordered" evidence="10">
    <location>
        <begin position="11"/>
        <end position="39"/>
    </location>
</feature>
<evidence type="ECO:0000256" key="3">
    <source>
        <dbReference type="ARBA" id="ARBA00022692"/>
    </source>
</evidence>
<reference evidence="13" key="3">
    <citation type="submission" date="2025-09" db="UniProtKB">
        <authorList>
            <consortium name="Ensembl"/>
        </authorList>
    </citation>
    <scope>IDENTIFICATION</scope>
    <source>
        <strain evidence="13">Glennie</strain>
    </source>
</reference>
<dbReference type="Gene3D" id="3.40.390.10">
    <property type="entry name" value="Collagenase (Catalytic Domain)"/>
    <property type="match status" value="1"/>
</dbReference>
<dbReference type="PROSITE" id="PS50214">
    <property type="entry name" value="DISINTEGRIN_2"/>
    <property type="match status" value="1"/>
</dbReference>
<dbReference type="CDD" id="cd04269">
    <property type="entry name" value="ZnMc_adamalysin_II_like"/>
    <property type="match status" value="1"/>
</dbReference>
<dbReference type="GO" id="GO:0007339">
    <property type="term" value="P:binding of sperm to zona pellucida"/>
    <property type="evidence" value="ECO:0000318"/>
    <property type="project" value="GO_Central"/>
</dbReference>
<dbReference type="SUPFAM" id="SSF57552">
    <property type="entry name" value="Blood coagulation inhibitor (disintegrin)"/>
    <property type="match status" value="1"/>
</dbReference>
<organism evidence="13 14">
    <name type="scientific">Ornithorhynchus anatinus</name>
    <name type="common">Duckbill platypus</name>
    <dbReference type="NCBI Taxonomy" id="9258"/>
    <lineage>
        <taxon>Eukaryota</taxon>
        <taxon>Metazoa</taxon>
        <taxon>Chordata</taxon>
        <taxon>Craniata</taxon>
        <taxon>Vertebrata</taxon>
        <taxon>Euteleostomi</taxon>
        <taxon>Mammalia</taxon>
        <taxon>Monotremata</taxon>
        <taxon>Ornithorhynchidae</taxon>
        <taxon>Ornithorhynchus</taxon>
    </lineage>
</organism>
<dbReference type="Pfam" id="PF08516">
    <property type="entry name" value="ADAM_CR"/>
    <property type="match status" value="1"/>
</dbReference>
<dbReference type="InterPro" id="IPR036436">
    <property type="entry name" value="Disintegrin_dom_sf"/>
</dbReference>
<evidence type="ECO:0000259" key="12">
    <source>
        <dbReference type="PROSITE" id="PS50215"/>
    </source>
</evidence>
<comment type="subcellular location">
    <subcellularLocation>
        <location evidence="1">Membrane</location>
        <topology evidence="1">Single-pass type I membrane protein</topology>
    </subcellularLocation>
</comment>
<dbReference type="Ensembl" id="ENSOANT00000065401.1">
    <property type="protein sequence ID" value="ENSOANP00000048148.1"/>
    <property type="gene ID" value="ENSOANG00000020160.3"/>
</dbReference>
<dbReference type="SMART" id="SM00608">
    <property type="entry name" value="ACR"/>
    <property type="match status" value="1"/>
</dbReference>
<sequence length="583" mass="64312">MNESGRVQGLGLLGSGAGPTGVSPGPGSGVRARGQGRSGGGQGMSGLWALLAAGLLAGPLAGLDSQQKLLHITVPQKISSNISEESELKYVSYVIEIEGKQYTLHLKQQAFLPQDFMVYTYSKEGSLHSDFPNVKMQCHFQGNVAGFPNSLVTLNTCSGLRGLLQFENKSYGIEPLENAAGFEHLVYQVKNENAKIPLLSENNTESRYKESSYKVHISEEEDQTGSRLLTRYLEMHIIMDKALFDYMGSDMVVVTQKVVQIIGLVNAMFTPFNMTVVLSSLEFWTDKNKISTIGEADELLQRFLKWKHDYLVLRPHDMAYLLIYRDHPNYVGATFPGKMCHRKYAAGIALYPKMISLETFSVIIAQLLGLNLGISYDDIKKCHCSGAICIMNPDAVHSSGVKTFSTCSIVDFENFISKPGAECLQNQPRLSPIYRAPTCGNFIKEANEECDCGPPESCENNRCCDAQSCRLKRGAKCSSGLCCQDCEFKPQGTLCRNIADLECDIKEYCNGTSGFCPPDLHVLNGHLCRSGTSYCYDGGCRNADYQCRKIFGKGSKSAPFSCYEEINIQRDRFGNCGSENNQL</sequence>
<dbReference type="Pfam" id="PF00200">
    <property type="entry name" value="Disintegrin"/>
    <property type="match status" value="1"/>
</dbReference>
<feature type="domain" description="Disintegrin" evidence="11">
    <location>
        <begin position="436"/>
        <end position="524"/>
    </location>
</feature>